<proteinExistence type="predicted"/>
<dbReference type="GeneID" id="19201142"/>
<dbReference type="KEGG" id="cput:CONPUDRAFT_138128"/>
<dbReference type="AlphaFoldDB" id="A0A5M3MLZ9"/>
<dbReference type="Proteomes" id="UP000053558">
    <property type="component" value="Unassembled WGS sequence"/>
</dbReference>
<organism evidence="2 3">
    <name type="scientific">Coniophora puteana (strain RWD-64-598)</name>
    <name type="common">Brown rot fungus</name>
    <dbReference type="NCBI Taxonomy" id="741705"/>
    <lineage>
        <taxon>Eukaryota</taxon>
        <taxon>Fungi</taxon>
        <taxon>Dikarya</taxon>
        <taxon>Basidiomycota</taxon>
        <taxon>Agaricomycotina</taxon>
        <taxon>Agaricomycetes</taxon>
        <taxon>Agaricomycetidae</taxon>
        <taxon>Boletales</taxon>
        <taxon>Coniophorineae</taxon>
        <taxon>Coniophoraceae</taxon>
        <taxon>Coniophora</taxon>
    </lineage>
</organism>
<gene>
    <name evidence="2" type="ORF">CONPUDRAFT_138128</name>
</gene>
<reference evidence="3" key="1">
    <citation type="journal article" date="2012" name="Science">
        <title>The Paleozoic origin of enzymatic lignin decomposition reconstructed from 31 fungal genomes.</title>
        <authorList>
            <person name="Floudas D."/>
            <person name="Binder M."/>
            <person name="Riley R."/>
            <person name="Barry K."/>
            <person name="Blanchette R.A."/>
            <person name="Henrissat B."/>
            <person name="Martinez A.T."/>
            <person name="Otillar R."/>
            <person name="Spatafora J.W."/>
            <person name="Yadav J.S."/>
            <person name="Aerts A."/>
            <person name="Benoit I."/>
            <person name="Boyd A."/>
            <person name="Carlson A."/>
            <person name="Copeland A."/>
            <person name="Coutinho P.M."/>
            <person name="de Vries R.P."/>
            <person name="Ferreira P."/>
            <person name="Findley K."/>
            <person name="Foster B."/>
            <person name="Gaskell J."/>
            <person name="Glotzer D."/>
            <person name="Gorecki P."/>
            <person name="Heitman J."/>
            <person name="Hesse C."/>
            <person name="Hori C."/>
            <person name="Igarashi K."/>
            <person name="Jurgens J.A."/>
            <person name="Kallen N."/>
            <person name="Kersten P."/>
            <person name="Kohler A."/>
            <person name="Kuees U."/>
            <person name="Kumar T.K.A."/>
            <person name="Kuo A."/>
            <person name="LaButti K."/>
            <person name="Larrondo L.F."/>
            <person name="Lindquist E."/>
            <person name="Ling A."/>
            <person name="Lombard V."/>
            <person name="Lucas S."/>
            <person name="Lundell T."/>
            <person name="Martin R."/>
            <person name="McLaughlin D.J."/>
            <person name="Morgenstern I."/>
            <person name="Morin E."/>
            <person name="Murat C."/>
            <person name="Nagy L.G."/>
            <person name="Nolan M."/>
            <person name="Ohm R.A."/>
            <person name="Patyshakuliyeva A."/>
            <person name="Rokas A."/>
            <person name="Ruiz-Duenas F.J."/>
            <person name="Sabat G."/>
            <person name="Salamov A."/>
            <person name="Samejima M."/>
            <person name="Schmutz J."/>
            <person name="Slot J.C."/>
            <person name="St John F."/>
            <person name="Stenlid J."/>
            <person name="Sun H."/>
            <person name="Sun S."/>
            <person name="Syed K."/>
            <person name="Tsang A."/>
            <person name="Wiebenga A."/>
            <person name="Young D."/>
            <person name="Pisabarro A."/>
            <person name="Eastwood D.C."/>
            <person name="Martin F."/>
            <person name="Cullen D."/>
            <person name="Grigoriev I.V."/>
            <person name="Hibbett D.S."/>
        </authorList>
    </citation>
    <scope>NUCLEOTIDE SEQUENCE [LARGE SCALE GENOMIC DNA]</scope>
    <source>
        <strain evidence="3">RWD-64-598 SS2</strain>
    </source>
</reference>
<accession>A0A5M3MLZ9</accession>
<name>A0A5M3MLZ9_CONPW</name>
<evidence type="ECO:0000313" key="2">
    <source>
        <dbReference type="EMBL" id="EIW80066.1"/>
    </source>
</evidence>
<feature type="compositionally biased region" description="Basic residues" evidence="1">
    <location>
        <begin position="29"/>
        <end position="39"/>
    </location>
</feature>
<evidence type="ECO:0000256" key="1">
    <source>
        <dbReference type="SAM" id="MobiDB-lite"/>
    </source>
</evidence>
<protein>
    <submittedName>
        <fullName evidence="2">Uncharacterized protein</fullName>
    </submittedName>
</protein>
<feature type="compositionally biased region" description="Basic and acidic residues" evidence="1">
    <location>
        <begin position="78"/>
        <end position="88"/>
    </location>
</feature>
<sequence>MHIKLAAITPRINSISIIQISSIYTASSRPRHLLHKMAQSKKTSADTETAKTPPSAVRRGQPPAEDDGAPAARRQRRRLDAEPDRLCR</sequence>
<dbReference type="RefSeq" id="XP_007770350.1">
    <property type="nucleotide sequence ID" value="XM_007772160.1"/>
</dbReference>
<comment type="caution">
    <text evidence="2">The sequence shown here is derived from an EMBL/GenBank/DDBJ whole genome shotgun (WGS) entry which is preliminary data.</text>
</comment>
<keyword evidence="3" id="KW-1185">Reference proteome</keyword>
<feature type="region of interest" description="Disordered" evidence="1">
    <location>
        <begin position="29"/>
        <end position="88"/>
    </location>
</feature>
<evidence type="ECO:0000313" key="3">
    <source>
        <dbReference type="Proteomes" id="UP000053558"/>
    </source>
</evidence>
<dbReference type="EMBL" id="JH711580">
    <property type="protein sequence ID" value="EIW80066.1"/>
    <property type="molecule type" value="Genomic_DNA"/>
</dbReference>